<gene>
    <name evidence="2" type="ORF">BDP27DRAFT_1330511</name>
</gene>
<evidence type="ECO:0000313" key="3">
    <source>
        <dbReference type="Proteomes" id="UP000772434"/>
    </source>
</evidence>
<sequence length="495" mass="54314">MSSSELTPARDLWLLPKRCIDDLILSKDPDSVINSSFKIASAAQTTIGLAALSASHFHELRTGIKQTIMVDARHAVLEFRSEAYYTLEDQLPGSMWDTIAGLYRTKDSNFIRIHTNFPHHRRGILGILGLPDSPETTRDELQKAFLQWTSGEFEVKAAQLGMCAFALRDFDEWDKHPQGLALENTPPVTVTKVGDAPKRKLQSSSNRYPLENIKVLDLSRVLAGPVAGRTLAAHGADVLLVTSPDLPALPNLDVDTSRGKRTTQLDLHRAEDKHALQELVKNADVFLQAYRPGALENRGFGVQDVTQMKGNREHGIVCANLCAWGWNGPWAQMRGFDSLVQTATGFNAAEAQSFSEYRSSSNLSLQPKPFPVQALDHAAGYLLAYGVNVALCKTITEGGSWEVRVSLAAVGRWLRSLGRVSPEDAFSRGKPMPAIDFPPVDEIRSLSSTWVQSGQSNGKRMTALKHAAILSKTPVKDGEEAEAPIVLNSSLAEWI</sequence>
<dbReference type="Gene3D" id="3.40.50.10540">
    <property type="entry name" value="Crotonobetainyl-coa:carnitine coa-transferase, domain 1"/>
    <property type="match status" value="2"/>
</dbReference>
<protein>
    <submittedName>
        <fullName evidence="2">CoA-transferase family III</fullName>
    </submittedName>
</protein>
<dbReference type="AlphaFoldDB" id="A0A9P5U471"/>
<dbReference type="InterPro" id="IPR023606">
    <property type="entry name" value="CoA-Trfase_III_dom_1_sf"/>
</dbReference>
<dbReference type="InterPro" id="IPR050509">
    <property type="entry name" value="CoA-transferase_III"/>
</dbReference>
<dbReference type="InterPro" id="IPR044855">
    <property type="entry name" value="CoA-Trfase_III_dom3_sf"/>
</dbReference>
<dbReference type="SUPFAM" id="SSF89796">
    <property type="entry name" value="CoA-transferase family III (CaiB/BaiF)"/>
    <property type="match status" value="2"/>
</dbReference>
<dbReference type="PANTHER" id="PTHR48228">
    <property type="entry name" value="SUCCINYL-COA--D-CITRAMALATE COA-TRANSFERASE"/>
    <property type="match status" value="1"/>
</dbReference>
<dbReference type="GO" id="GO:0003824">
    <property type="term" value="F:catalytic activity"/>
    <property type="evidence" value="ECO:0007669"/>
    <property type="project" value="InterPro"/>
</dbReference>
<evidence type="ECO:0000313" key="2">
    <source>
        <dbReference type="EMBL" id="KAF9066435.1"/>
    </source>
</evidence>
<comment type="caution">
    <text evidence="2">The sequence shown here is derived from an EMBL/GenBank/DDBJ whole genome shotgun (WGS) entry which is preliminary data.</text>
</comment>
<evidence type="ECO:0000256" key="1">
    <source>
        <dbReference type="ARBA" id="ARBA00008383"/>
    </source>
</evidence>
<comment type="similarity">
    <text evidence="1">Belongs to the CoA-transferase III family.</text>
</comment>
<organism evidence="2 3">
    <name type="scientific">Rhodocollybia butyracea</name>
    <dbReference type="NCBI Taxonomy" id="206335"/>
    <lineage>
        <taxon>Eukaryota</taxon>
        <taxon>Fungi</taxon>
        <taxon>Dikarya</taxon>
        <taxon>Basidiomycota</taxon>
        <taxon>Agaricomycotina</taxon>
        <taxon>Agaricomycetes</taxon>
        <taxon>Agaricomycetidae</taxon>
        <taxon>Agaricales</taxon>
        <taxon>Marasmiineae</taxon>
        <taxon>Omphalotaceae</taxon>
        <taxon>Rhodocollybia</taxon>
    </lineage>
</organism>
<name>A0A9P5U471_9AGAR</name>
<dbReference type="InterPro" id="IPR003673">
    <property type="entry name" value="CoA-Trfase_fam_III"/>
</dbReference>
<dbReference type="PANTHER" id="PTHR48228:SF4">
    <property type="entry name" value="BLR3030 PROTEIN"/>
    <property type="match status" value="1"/>
</dbReference>
<keyword evidence="3" id="KW-1185">Reference proteome</keyword>
<proteinExistence type="inferred from homology"/>
<accession>A0A9P5U471</accession>
<dbReference type="Gene3D" id="3.30.1540.10">
    <property type="entry name" value="formyl-coa transferase, domain 3"/>
    <property type="match status" value="1"/>
</dbReference>
<dbReference type="Proteomes" id="UP000772434">
    <property type="component" value="Unassembled WGS sequence"/>
</dbReference>
<reference evidence="2" key="1">
    <citation type="submission" date="2020-11" db="EMBL/GenBank/DDBJ databases">
        <authorList>
            <consortium name="DOE Joint Genome Institute"/>
            <person name="Ahrendt S."/>
            <person name="Riley R."/>
            <person name="Andreopoulos W."/>
            <person name="Labutti K."/>
            <person name="Pangilinan J."/>
            <person name="Ruiz-Duenas F.J."/>
            <person name="Barrasa J.M."/>
            <person name="Sanchez-Garcia M."/>
            <person name="Camarero S."/>
            <person name="Miyauchi S."/>
            <person name="Serrano A."/>
            <person name="Linde D."/>
            <person name="Babiker R."/>
            <person name="Drula E."/>
            <person name="Ayuso-Fernandez I."/>
            <person name="Pacheco R."/>
            <person name="Padilla G."/>
            <person name="Ferreira P."/>
            <person name="Barriuso J."/>
            <person name="Kellner H."/>
            <person name="Castanera R."/>
            <person name="Alfaro M."/>
            <person name="Ramirez L."/>
            <person name="Pisabarro A.G."/>
            <person name="Kuo A."/>
            <person name="Tritt A."/>
            <person name="Lipzen A."/>
            <person name="He G."/>
            <person name="Yan M."/>
            <person name="Ng V."/>
            <person name="Cullen D."/>
            <person name="Martin F."/>
            <person name="Rosso M.-N."/>
            <person name="Henrissat B."/>
            <person name="Hibbett D."/>
            <person name="Martinez A.T."/>
            <person name="Grigoriev I.V."/>
        </authorList>
    </citation>
    <scope>NUCLEOTIDE SEQUENCE</scope>
    <source>
        <strain evidence="2">AH 40177</strain>
    </source>
</reference>
<dbReference type="EMBL" id="JADNRY010000087">
    <property type="protein sequence ID" value="KAF9066435.1"/>
    <property type="molecule type" value="Genomic_DNA"/>
</dbReference>
<dbReference type="Pfam" id="PF02515">
    <property type="entry name" value="CoA_transf_3"/>
    <property type="match status" value="1"/>
</dbReference>
<dbReference type="OrthoDB" id="2308815at2759"/>